<dbReference type="PRINTS" id="PR00080">
    <property type="entry name" value="SDRFAMILY"/>
</dbReference>
<sequence length="282" mass="30928">MSATTESLTSERRTVFITGTSTGLGRLTALYFAKQGWHVAATMRTPEAETELIQHPNIQVFKLDVTNLEQVKTATEQAIAAFGKIDVVVNNAGMGTYGPLEFANESTIDWQFGVNVRGPINIIRAFLPHFRANGGGMFINISSFMGVTTAVPIGSLYNMSKFALEGLTEGLYYELKPLNIDLRLVEQGGSTGNNFGANIIWNTHETIKDYDAITTKVKSLMEQSDPSLRSDPQDIVDVIYNLATGQSKQFRTLVGDMGKGLMALRSSVPIEDYLEKIAANFQ</sequence>
<keyword evidence="5" id="KW-1185">Reference proteome</keyword>
<organism evidence="4 5">
    <name type="scientific">Spirosoma arboris</name>
    <dbReference type="NCBI Taxonomy" id="2682092"/>
    <lineage>
        <taxon>Bacteria</taxon>
        <taxon>Pseudomonadati</taxon>
        <taxon>Bacteroidota</taxon>
        <taxon>Cytophagia</taxon>
        <taxon>Cytophagales</taxon>
        <taxon>Cytophagaceae</taxon>
        <taxon>Spirosoma</taxon>
    </lineage>
</organism>
<dbReference type="GO" id="GO:0016491">
    <property type="term" value="F:oxidoreductase activity"/>
    <property type="evidence" value="ECO:0007669"/>
    <property type="project" value="UniProtKB-KW"/>
</dbReference>
<dbReference type="Proteomes" id="UP000436006">
    <property type="component" value="Unassembled WGS sequence"/>
</dbReference>
<dbReference type="SUPFAM" id="SSF51735">
    <property type="entry name" value="NAD(P)-binding Rossmann-fold domains"/>
    <property type="match status" value="1"/>
</dbReference>
<proteinExistence type="inferred from homology"/>
<dbReference type="InterPro" id="IPR002347">
    <property type="entry name" value="SDR_fam"/>
</dbReference>
<comment type="caution">
    <text evidence="4">The sequence shown here is derived from an EMBL/GenBank/DDBJ whole genome shotgun (WGS) entry which is preliminary data.</text>
</comment>
<dbReference type="InterPro" id="IPR051911">
    <property type="entry name" value="SDR_oxidoreductase"/>
</dbReference>
<comment type="similarity">
    <text evidence="1 3">Belongs to the short-chain dehydrogenases/reductases (SDR) family.</text>
</comment>
<dbReference type="PRINTS" id="PR00081">
    <property type="entry name" value="GDHRDH"/>
</dbReference>
<dbReference type="InterPro" id="IPR036291">
    <property type="entry name" value="NAD(P)-bd_dom_sf"/>
</dbReference>
<evidence type="ECO:0000313" key="5">
    <source>
        <dbReference type="Proteomes" id="UP000436006"/>
    </source>
</evidence>
<keyword evidence="2" id="KW-0560">Oxidoreductase</keyword>
<dbReference type="EMBL" id="WPIN01000017">
    <property type="protein sequence ID" value="MVM34615.1"/>
    <property type="molecule type" value="Genomic_DNA"/>
</dbReference>
<gene>
    <name evidence="4" type="ORF">GO755_31600</name>
</gene>
<dbReference type="PANTHER" id="PTHR43976:SF16">
    <property type="entry name" value="SHORT-CHAIN DEHYDROGENASE_REDUCTASE FAMILY PROTEIN"/>
    <property type="match status" value="1"/>
</dbReference>
<evidence type="ECO:0000256" key="1">
    <source>
        <dbReference type="ARBA" id="ARBA00006484"/>
    </source>
</evidence>
<protein>
    <submittedName>
        <fullName evidence="4">SDR family NAD(P)-dependent oxidoreductase</fullName>
    </submittedName>
</protein>
<reference evidence="4 5" key="1">
    <citation type="submission" date="2019-12" db="EMBL/GenBank/DDBJ databases">
        <title>Spirosoma sp. HMF4905 genome sequencing and assembly.</title>
        <authorList>
            <person name="Kang H."/>
            <person name="Cha I."/>
            <person name="Kim H."/>
            <person name="Joh K."/>
        </authorList>
    </citation>
    <scope>NUCLEOTIDE SEQUENCE [LARGE SCALE GENOMIC DNA]</scope>
    <source>
        <strain evidence="4 5">HMF4905</strain>
    </source>
</reference>
<accession>A0A7K1SLF0</accession>
<dbReference type="PANTHER" id="PTHR43976">
    <property type="entry name" value="SHORT CHAIN DEHYDROGENASE"/>
    <property type="match status" value="1"/>
</dbReference>
<dbReference type="CDD" id="cd05374">
    <property type="entry name" value="17beta-HSD-like_SDR_c"/>
    <property type="match status" value="1"/>
</dbReference>
<evidence type="ECO:0000256" key="3">
    <source>
        <dbReference type="RuleBase" id="RU000363"/>
    </source>
</evidence>
<dbReference type="AlphaFoldDB" id="A0A7K1SLF0"/>
<dbReference type="Pfam" id="PF00106">
    <property type="entry name" value="adh_short"/>
    <property type="match status" value="1"/>
</dbReference>
<name>A0A7K1SLF0_9BACT</name>
<dbReference type="Gene3D" id="3.40.50.720">
    <property type="entry name" value="NAD(P)-binding Rossmann-like Domain"/>
    <property type="match status" value="1"/>
</dbReference>
<evidence type="ECO:0000313" key="4">
    <source>
        <dbReference type="EMBL" id="MVM34615.1"/>
    </source>
</evidence>
<dbReference type="RefSeq" id="WP_157589436.1">
    <property type="nucleotide sequence ID" value="NZ_WPIN01000017.1"/>
</dbReference>
<evidence type="ECO:0000256" key="2">
    <source>
        <dbReference type="ARBA" id="ARBA00023002"/>
    </source>
</evidence>